<dbReference type="Pfam" id="PF13289">
    <property type="entry name" value="SIR2_2"/>
    <property type="match status" value="1"/>
</dbReference>
<gene>
    <name evidence="1" type="ordered locus">Tter_1184</name>
</gene>
<dbReference type="KEGG" id="ttr:Tter_1184"/>
<evidence type="ECO:0000313" key="2">
    <source>
        <dbReference type="Proteomes" id="UP000000323"/>
    </source>
</evidence>
<dbReference type="eggNOG" id="COG0846">
    <property type="taxonomic scope" value="Bacteria"/>
</dbReference>
<reference evidence="2" key="1">
    <citation type="journal article" date="2010" name="Stand. Genomic Sci.">
        <title>Complete genome sequence of 'Thermobaculum terrenum' type strain (YNP1).</title>
        <authorList>
            <person name="Kiss H."/>
            <person name="Cleland D."/>
            <person name="Lapidus A."/>
            <person name="Lucas S."/>
            <person name="Glavina Del Rio T."/>
            <person name="Nolan M."/>
            <person name="Tice H."/>
            <person name="Han C."/>
            <person name="Goodwin L."/>
            <person name="Pitluck S."/>
            <person name="Liolios K."/>
            <person name="Ivanova N."/>
            <person name="Mavromatis K."/>
            <person name="Ovchinnikova G."/>
            <person name="Pati A."/>
            <person name="Chen A."/>
            <person name="Palaniappan K."/>
            <person name="Land M."/>
            <person name="Hauser L."/>
            <person name="Chang Y."/>
            <person name="Jeffries C."/>
            <person name="Lu M."/>
            <person name="Brettin T."/>
            <person name="Detter J."/>
            <person name="Goker M."/>
            <person name="Tindall B."/>
            <person name="Beck B."/>
            <person name="McDermott T."/>
            <person name="Woyke T."/>
            <person name="Bristow J."/>
            <person name="Eisen J."/>
            <person name="Markowitz V."/>
            <person name="Hugenholtz P."/>
            <person name="Kyrpides N."/>
            <person name="Klenk H."/>
            <person name="Cheng J."/>
        </authorList>
    </citation>
    <scope>NUCLEOTIDE SEQUENCE [LARGE SCALE GENOMIC DNA]</scope>
    <source>
        <strain evidence="2">ATCC BAA-798 / YNP1</strain>
    </source>
</reference>
<dbReference type="AlphaFoldDB" id="D1CBC7"/>
<name>D1CBC7_THET1</name>
<dbReference type="InterPro" id="IPR029035">
    <property type="entry name" value="DHS-like_NAD/FAD-binding_dom"/>
</dbReference>
<dbReference type="STRING" id="525904.Tter_1184"/>
<dbReference type="SUPFAM" id="SSF52467">
    <property type="entry name" value="DHS-like NAD/FAD-binding domain"/>
    <property type="match status" value="1"/>
</dbReference>
<protein>
    <submittedName>
        <fullName evidence="1">Uncharacterized protein</fullName>
    </submittedName>
</protein>
<accession>D1CBC7</accession>
<proteinExistence type="predicted"/>
<sequence length="345" mass="38774">MAKVYFLGAGASHEAGVPLSNQILAAGLQILEGLSSRQIVESSSYLSALSDQDLELISSVYDWIGRVFHGGKLDTSHLPPLDIIWGLADIAISRKSKLVPKDFDISEALINLIQHVVAGCRVIYDQEGKPTYDFSTRYDNPFTRFVDIVEEDAIFITTNYDLLLERAIKEAGKDFWYGLEGNIPPSGYSVIKLHGSFNWRYCPECDEIYVLDRSLQDDKPIHSPNARTCPRDGSDLHAVMIPPSLVQINMIRSLQNVWKLAHNAIRMADGIAIIGYSMPDADLEIIYLLRHAMCLNKRISKGGIEVVDSRPETIDRYKDLLGPHLISEYPMSFAEYLEVRRERGS</sequence>
<organism evidence="1 2">
    <name type="scientific">Thermobaculum terrenum (strain ATCC BAA-798 / CCMEE 7001 / YNP1)</name>
    <dbReference type="NCBI Taxonomy" id="525904"/>
    <lineage>
        <taxon>Bacteria</taxon>
        <taxon>Bacillati</taxon>
        <taxon>Chloroflexota</taxon>
        <taxon>Chloroflexia</taxon>
        <taxon>Candidatus Thermobaculales</taxon>
        <taxon>Candidatus Thermobaculaceae</taxon>
        <taxon>Thermobaculum</taxon>
    </lineage>
</organism>
<dbReference type="HOGENOM" id="CLU_060310_0_0_0"/>
<dbReference type="Proteomes" id="UP000000323">
    <property type="component" value="Chromosome 1"/>
</dbReference>
<keyword evidence="2" id="KW-1185">Reference proteome</keyword>
<evidence type="ECO:0000313" key="1">
    <source>
        <dbReference type="EMBL" id="ACZ42092.1"/>
    </source>
</evidence>
<dbReference type="EMBL" id="CP001825">
    <property type="protein sequence ID" value="ACZ42092.1"/>
    <property type="molecule type" value="Genomic_DNA"/>
</dbReference>